<name>A0A6M5YBD8_9BACT</name>
<feature type="region of interest" description="Disordered" evidence="1">
    <location>
        <begin position="162"/>
        <end position="359"/>
    </location>
</feature>
<feature type="compositionally biased region" description="Basic and acidic residues" evidence="1">
    <location>
        <begin position="292"/>
        <end position="307"/>
    </location>
</feature>
<gene>
    <name evidence="2" type="ORF">HNV11_19780</name>
</gene>
<proteinExistence type="predicted"/>
<dbReference type="Proteomes" id="UP000502756">
    <property type="component" value="Chromosome"/>
</dbReference>
<protein>
    <submittedName>
        <fullName evidence="2">Uncharacterized protein</fullName>
    </submittedName>
</protein>
<dbReference type="AlphaFoldDB" id="A0A6M5YBD8"/>
<evidence type="ECO:0000313" key="3">
    <source>
        <dbReference type="Proteomes" id="UP000502756"/>
    </source>
</evidence>
<evidence type="ECO:0000256" key="1">
    <source>
        <dbReference type="SAM" id="MobiDB-lite"/>
    </source>
</evidence>
<reference evidence="2 3" key="1">
    <citation type="submission" date="2020-05" db="EMBL/GenBank/DDBJ databases">
        <title>Genome sequencing of Spirosoma sp. TS118.</title>
        <authorList>
            <person name="Lee J.-H."/>
            <person name="Jeong S."/>
            <person name="Zhao L."/>
            <person name="Jung J.-H."/>
            <person name="Kim M.-K."/>
            <person name="Lim S."/>
        </authorList>
    </citation>
    <scope>NUCLEOTIDE SEQUENCE [LARGE SCALE GENOMIC DNA]</scope>
    <source>
        <strain evidence="2 3">TS118</strain>
    </source>
</reference>
<feature type="region of interest" description="Disordered" evidence="1">
    <location>
        <begin position="1"/>
        <end position="28"/>
    </location>
</feature>
<feature type="region of interest" description="Disordered" evidence="1">
    <location>
        <begin position="104"/>
        <end position="137"/>
    </location>
</feature>
<keyword evidence="3" id="KW-1185">Reference proteome</keyword>
<dbReference type="RefSeq" id="WP_171741309.1">
    <property type="nucleotide sequence ID" value="NZ_CP053435.1"/>
</dbReference>
<feature type="compositionally biased region" description="Basic and acidic residues" evidence="1">
    <location>
        <begin position="334"/>
        <end position="359"/>
    </location>
</feature>
<evidence type="ECO:0000313" key="2">
    <source>
        <dbReference type="EMBL" id="QJW91458.1"/>
    </source>
</evidence>
<accession>A0A6M5YBD8</accession>
<organism evidence="2 3">
    <name type="scientific">Spirosoma taeanense</name>
    <dbReference type="NCBI Taxonomy" id="2735870"/>
    <lineage>
        <taxon>Bacteria</taxon>
        <taxon>Pseudomonadati</taxon>
        <taxon>Bacteroidota</taxon>
        <taxon>Cytophagia</taxon>
        <taxon>Cytophagales</taxon>
        <taxon>Cytophagaceae</taxon>
        <taxon>Spirosoma</taxon>
    </lineage>
</organism>
<dbReference type="KEGG" id="stae:HNV11_19780"/>
<dbReference type="EMBL" id="CP053435">
    <property type="protein sequence ID" value="QJW91458.1"/>
    <property type="molecule type" value="Genomic_DNA"/>
</dbReference>
<feature type="compositionally biased region" description="Pro residues" evidence="1">
    <location>
        <begin position="165"/>
        <end position="205"/>
    </location>
</feature>
<sequence length="359" mass="38296">MENNANLSDGARQADNVSSEHAETMFSADQAETNMVKLVDGKLVPIGDTDADVSDDMPRIRVGSDEERALQGDDKKKYENSDAALRAGTMFDPSVMPDDPIAVGDITGNPDAGATVNTGLPSEDEPNGRTEQRNDATPTTTFGLWQVANGSYVPSVVYPSGDMIPPTPGTPGDPTQPVPGIPETPPYNPDPGPEIPDLPGTPQPKQPEIQEPDQPDRSHEINARSVRQAGESALNFVTFTAGPPMPPSSADDLIPGAAVPGNQYQGLAAAPDDQGMEVKPDTGDSARPYDVNAKDADEYQPGERPEEGQEAQQLPREMMDESSVTAQDMIQGNDRSDQKSTEGLDRKYNDPEAAREMAT</sequence>